<evidence type="ECO:0000256" key="12">
    <source>
        <dbReference type="ARBA" id="ARBA00023172"/>
    </source>
</evidence>
<dbReference type="Pfam" id="PF09382">
    <property type="entry name" value="RQC"/>
    <property type="match status" value="1"/>
</dbReference>
<evidence type="ECO:0000256" key="2">
    <source>
        <dbReference type="ARBA" id="ARBA00001947"/>
    </source>
</evidence>
<proteinExistence type="inferred from homology"/>
<evidence type="ECO:0000256" key="14">
    <source>
        <dbReference type="ARBA" id="ARBA00023235"/>
    </source>
</evidence>
<dbReference type="InterPro" id="IPR036388">
    <property type="entry name" value="WH-like_DNA-bd_sf"/>
</dbReference>
<evidence type="ECO:0000256" key="15">
    <source>
        <dbReference type="ARBA" id="ARBA00034617"/>
    </source>
</evidence>
<evidence type="ECO:0000256" key="4">
    <source>
        <dbReference type="ARBA" id="ARBA00022723"/>
    </source>
</evidence>
<dbReference type="GO" id="GO:0006310">
    <property type="term" value="P:DNA recombination"/>
    <property type="evidence" value="ECO:0007669"/>
    <property type="project" value="UniProtKB-UniRule"/>
</dbReference>
<feature type="domain" description="HRDC" evidence="17">
    <location>
        <begin position="537"/>
        <end position="611"/>
    </location>
</feature>
<dbReference type="EC" id="5.6.2.4" evidence="16"/>
<evidence type="ECO:0000256" key="11">
    <source>
        <dbReference type="ARBA" id="ARBA00023125"/>
    </source>
</evidence>
<dbReference type="NCBIfam" id="TIGR00614">
    <property type="entry name" value="recQ_fam"/>
    <property type="match status" value="1"/>
</dbReference>
<dbReference type="GO" id="GO:0006281">
    <property type="term" value="P:DNA repair"/>
    <property type="evidence" value="ECO:0007669"/>
    <property type="project" value="UniProtKB-KW"/>
</dbReference>
<dbReference type="PANTHER" id="PTHR13710:SF105">
    <property type="entry name" value="ATP-DEPENDENT DNA HELICASE Q1"/>
    <property type="match status" value="1"/>
</dbReference>
<dbReference type="GO" id="GO:0030894">
    <property type="term" value="C:replisome"/>
    <property type="evidence" value="ECO:0007669"/>
    <property type="project" value="TreeGrafter"/>
</dbReference>
<keyword evidence="4" id="KW-0479">Metal-binding</keyword>
<evidence type="ECO:0000256" key="13">
    <source>
        <dbReference type="ARBA" id="ARBA00023204"/>
    </source>
</evidence>
<dbReference type="InterPro" id="IPR010997">
    <property type="entry name" value="HRDC-like_sf"/>
</dbReference>
<dbReference type="Gene3D" id="1.10.10.10">
    <property type="entry name" value="Winged helix-like DNA-binding domain superfamily/Winged helix DNA-binding domain"/>
    <property type="match status" value="1"/>
</dbReference>
<dbReference type="InterPro" id="IPR032284">
    <property type="entry name" value="RecQ_Zn-bd"/>
</dbReference>
<keyword evidence="21" id="KW-1185">Reference proteome</keyword>
<dbReference type="PANTHER" id="PTHR13710">
    <property type="entry name" value="DNA HELICASE RECQ FAMILY MEMBER"/>
    <property type="match status" value="1"/>
</dbReference>
<evidence type="ECO:0000256" key="7">
    <source>
        <dbReference type="ARBA" id="ARBA00022801"/>
    </source>
</evidence>
<dbReference type="RefSeq" id="WP_139688380.1">
    <property type="nucleotide sequence ID" value="NZ_WEHW01000002.1"/>
</dbReference>
<keyword evidence="6" id="KW-0227">DNA damage</keyword>
<comment type="catalytic activity">
    <reaction evidence="15">
        <text>Couples ATP hydrolysis with the unwinding of duplex DNA by translocating in the 3'-5' direction.</text>
        <dbReference type="EC" id="5.6.2.4"/>
    </reaction>
</comment>
<dbReference type="SUPFAM" id="SSF52540">
    <property type="entry name" value="P-loop containing nucleoside triphosphate hydrolases"/>
    <property type="match status" value="2"/>
</dbReference>
<evidence type="ECO:0000259" key="17">
    <source>
        <dbReference type="PROSITE" id="PS50967"/>
    </source>
</evidence>
<dbReference type="InterPro" id="IPR027417">
    <property type="entry name" value="P-loop_NTPase"/>
</dbReference>
<dbReference type="FunFam" id="3.40.50.300:FF:000296">
    <property type="entry name" value="ATP-dependent DNA helicase RecQ"/>
    <property type="match status" value="1"/>
</dbReference>
<dbReference type="SMART" id="SM00341">
    <property type="entry name" value="HRDC"/>
    <property type="match status" value="1"/>
</dbReference>
<dbReference type="InterPro" id="IPR004589">
    <property type="entry name" value="DNA_helicase_ATP-dep_RecQ"/>
</dbReference>
<dbReference type="PROSITE" id="PS50967">
    <property type="entry name" value="HRDC"/>
    <property type="match status" value="1"/>
</dbReference>
<evidence type="ECO:0000313" key="20">
    <source>
        <dbReference type="EMBL" id="KAB7652571.1"/>
    </source>
</evidence>
<protein>
    <recommendedName>
        <fullName evidence="16">DNA helicase RecQ</fullName>
        <ecNumber evidence="16">5.6.2.4</ecNumber>
    </recommendedName>
</protein>
<evidence type="ECO:0000313" key="21">
    <source>
        <dbReference type="Proteomes" id="UP000469462"/>
    </source>
</evidence>
<comment type="similarity">
    <text evidence="3">Belongs to the helicase family. RecQ subfamily.</text>
</comment>
<keyword evidence="10" id="KW-0067">ATP-binding</keyword>
<dbReference type="SMART" id="SM00956">
    <property type="entry name" value="RQC"/>
    <property type="match status" value="1"/>
</dbReference>
<dbReference type="InterPro" id="IPR018982">
    <property type="entry name" value="RQC_domain"/>
</dbReference>
<organism evidence="20 21">
    <name type="scientific">Sutterella seckii</name>
    <dbReference type="NCBI Taxonomy" id="1944635"/>
    <lineage>
        <taxon>Bacteria</taxon>
        <taxon>Pseudomonadati</taxon>
        <taxon>Pseudomonadota</taxon>
        <taxon>Betaproteobacteria</taxon>
        <taxon>Burkholderiales</taxon>
        <taxon>Sutterellaceae</taxon>
        <taxon>Sutterella</taxon>
    </lineage>
</organism>
<dbReference type="FunFam" id="3.40.50.300:FF:000156">
    <property type="entry name" value="ATP-dependent DNA helicase recQ"/>
    <property type="match status" value="1"/>
</dbReference>
<keyword evidence="12" id="KW-0233">DNA recombination</keyword>
<gene>
    <name evidence="20" type="primary">recQ</name>
    <name evidence="20" type="ORF">GBM96_01200</name>
</gene>
<dbReference type="InterPro" id="IPR002121">
    <property type="entry name" value="HRDC_dom"/>
</dbReference>
<dbReference type="GO" id="GO:0043590">
    <property type="term" value="C:bacterial nucleoid"/>
    <property type="evidence" value="ECO:0007669"/>
    <property type="project" value="TreeGrafter"/>
</dbReference>
<dbReference type="GO" id="GO:0005737">
    <property type="term" value="C:cytoplasm"/>
    <property type="evidence" value="ECO:0007669"/>
    <property type="project" value="TreeGrafter"/>
</dbReference>
<dbReference type="Pfam" id="PF16124">
    <property type="entry name" value="RecQ_Zn_bind"/>
    <property type="match status" value="1"/>
</dbReference>
<dbReference type="InterPro" id="IPR001650">
    <property type="entry name" value="Helicase_C-like"/>
</dbReference>
<reference evidence="20 21" key="1">
    <citation type="submission" date="2019-10" db="EMBL/GenBank/DDBJ databases">
        <title>Genome diversity of Sutterella seckii.</title>
        <authorList>
            <person name="Chaplin A.V."/>
            <person name="Sokolova S.R."/>
            <person name="Mosin K.A."/>
            <person name="Ivanova E.L."/>
            <person name="Kochetkova T.O."/>
            <person name="Goltsov A.Y."/>
            <person name="Trofimov D.Y."/>
            <person name="Efimov B.A."/>
        </authorList>
    </citation>
    <scope>NUCLEOTIDE SEQUENCE [LARGE SCALE GENOMIC DNA]</scope>
    <source>
        <strain evidence="20 21">ASD3426</strain>
    </source>
</reference>
<dbReference type="GO" id="GO:0043138">
    <property type="term" value="F:3'-5' DNA helicase activity"/>
    <property type="evidence" value="ECO:0007669"/>
    <property type="project" value="UniProtKB-EC"/>
</dbReference>
<dbReference type="InterPro" id="IPR011545">
    <property type="entry name" value="DEAD/DEAH_box_helicase_dom"/>
</dbReference>
<keyword evidence="9" id="KW-0862">Zinc</keyword>
<dbReference type="Gene3D" id="3.40.50.300">
    <property type="entry name" value="P-loop containing nucleotide triphosphate hydrolases"/>
    <property type="match status" value="2"/>
</dbReference>
<evidence type="ECO:0000256" key="10">
    <source>
        <dbReference type="ARBA" id="ARBA00022840"/>
    </source>
</evidence>
<dbReference type="GO" id="GO:0006260">
    <property type="term" value="P:DNA replication"/>
    <property type="evidence" value="ECO:0007669"/>
    <property type="project" value="InterPro"/>
</dbReference>
<dbReference type="GO" id="GO:0009432">
    <property type="term" value="P:SOS response"/>
    <property type="evidence" value="ECO:0007669"/>
    <property type="project" value="UniProtKB-UniRule"/>
</dbReference>
<evidence type="ECO:0000259" key="18">
    <source>
        <dbReference type="PROSITE" id="PS51192"/>
    </source>
</evidence>
<dbReference type="Pfam" id="PF00271">
    <property type="entry name" value="Helicase_C"/>
    <property type="match status" value="1"/>
</dbReference>
<dbReference type="Proteomes" id="UP000469462">
    <property type="component" value="Unassembled WGS sequence"/>
</dbReference>
<comment type="cofactor">
    <cofactor evidence="2">
        <name>Zn(2+)</name>
        <dbReference type="ChEBI" id="CHEBI:29105"/>
    </cofactor>
</comment>
<dbReference type="GO" id="GO:0016787">
    <property type="term" value="F:hydrolase activity"/>
    <property type="evidence" value="ECO:0007669"/>
    <property type="project" value="UniProtKB-KW"/>
</dbReference>
<keyword evidence="7 20" id="KW-0378">Hydrolase</keyword>
<accession>A0AAI9SEZ0</accession>
<dbReference type="GO" id="GO:0046872">
    <property type="term" value="F:metal ion binding"/>
    <property type="evidence" value="ECO:0007669"/>
    <property type="project" value="UniProtKB-KW"/>
</dbReference>
<evidence type="ECO:0000256" key="9">
    <source>
        <dbReference type="ARBA" id="ARBA00022833"/>
    </source>
</evidence>
<dbReference type="PROSITE" id="PS51194">
    <property type="entry name" value="HELICASE_CTER"/>
    <property type="match status" value="1"/>
</dbReference>
<evidence type="ECO:0000256" key="16">
    <source>
        <dbReference type="NCBIfam" id="TIGR01389"/>
    </source>
</evidence>
<keyword evidence="14" id="KW-0413">Isomerase</keyword>
<keyword evidence="5" id="KW-0547">Nucleotide-binding</keyword>
<dbReference type="NCBIfam" id="TIGR01389">
    <property type="entry name" value="recQ"/>
    <property type="match status" value="1"/>
</dbReference>
<dbReference type="InterPro" id="IPR014001">
    <property type="entry name" value="Helicase_ATP-bd"/>
</dbReference>
<feature type="domain" description="Helicase C-terminal" evidence="19">
    <location>
        <begin position="216"/>
        <end position="366"/>
    </location>
</feature>
<keyword evidence="8 20" id="KW-0347">Helicase</keyword>
<dbReference type="Gene3D" id="1.10.150.80">
    <property type="entry name" value="HRDC domain"/>
    <property type="match status" value="1"/>
</dbReference>
<sequence length="611" mass="68918">MRRYSSALEALQQVFGYDSFRGFQKEVVETVVSGEDALVLMPTGGGKSLCYQIPALLRDGVAIVVSPLIALMHDQVDALEELGVRAAYLNSTLLPEEAVEVRNQVRRGEIDLLYVSPERLLMSSMLSFLKELRISLFAIDEAHCVSIWGHDFRPEYSKLSILKETFPQVPRIALTATADQKTREEIVEKLLLNPRKFIASFDRPNIFYRIVDKHNVKEQVAHFIRTEHPGECGVVYCLARSTCEDVCDFLQERGVRAVFYHAGLTAEERAARLALFQREDDVVMVATIAFGMGIDKPNVRFVAHVDMPKSIEGYFQETGRAGRDGLPSDAWMAYGLRDVVSQRRFIEQSDADELYKQLSTQKLDAMLGLAEACDCRRVRLLAYFGEKSEPCGKCDNCVNPPKIWDATLAAKKLISCIWRIQQKSGTSFGAKHVIDVLVGKETERVLSCGHNALSTWGIGKDLNDQQWRAVLRQLIARHVVWVDAERHNVLRLGQLANNLLRGEIQVEVRREVIDQPEGKSHRAQAKASRDEILAGLGGSARQIFEALRKWRLETARALNKPPYVIFPDRTLAEIARRKPVTLDAMLGIPGVGRRKLESYAEEIIKIVRAEY</sequence>
<evidence type="ECO:0000256" key="5">
    <source>
        <dbReference type="ARBA" id="ARBA00022741"/>
    </source>
</evidence>
<dbReference type="Pfam" id="PF00570">
    <property type="entry name" value="HRDC"/>
    <property type="match status" value="1"/>
</dbReference>
<dbReference type="InterPro" id="IPR044876">
    <property type="entry name" value="HRDC_dom_sf"/>
</dbReference>
<dbReference type="PROSITE" id="PS51192">
    <property type="entry name" value="HELICASE_ATP_BIND_1"/>
    <property type="match status" value="1"/>
</dbReference>
<dbReference type="EMBL" id="WEHW01000002">
    <property type="protein sequence ID" value="KAB7652571.1"/>
    <property type="molecule type" value="Genomic_DNA"/>
</dbReference>
<evidence type="ECO:0000259" key="19">
    <source>
        <dbReference type="PROSITE" id="PS51194"/>
    </source>
</evidence>
<evidence type="ECO:0000256" key="8">
    <source>
        <dbReference type="ARBA" id="ARBA00022806"/>
    </source>
</evidence>
<evidence type="ECO:0000256" key="3">
    <source>
        <dbReference type="ARBA" id="ARBA00005446"/>
    </source>
</evidence>
<evidence type="ECO:0000256" key="1">
    <source>
        <dbReference type="ARBA" id="ARBA00001946"/>
    </source>
</evidence>
<dbReference type="AlphaFoldDB" id="A0AAI9SEZ0"/>
<dbReference type="InterPro" id="IPR006293">
    <property type="entry name" value="DNA_helicase_ATP-dep_RecQ_bac"/>
</dbReference>
<keyword evidence="13" id="KW-0234">DNA repair</keyword>
<dbReference type="SMART" id="SM00487">
    <property type="entry name" value="DEXDc"/>
    <property type="match status" value="1"/>
</dbReference>
<feature type="domain" description="Helicase ATP-binding" evidence="18">
    <location>
        <begin position="28"/>
        <end position="196"/>
    </location>
</feature>
<dbReference type="Pfam" id="PF00270">
    <property type="entry name" value="DEAD"/>
    <property type="match status" value="1"/>
</dbReference>
<dbReference type="CDD" id="cd17920">
    <property type="entry name" value="DEXHc_RecQ"/>
    <property type="match status" value="1"/>
</dbReference>
<name>A0AAI9SEZ0_9BURK</name>
<dbReference type="SMART" id="SM00490">
    <property type="entry name" value="HELICc"/>
    <property type="match status" value="1"/>
</dbReference>
<keyword evidence="11" id="KW-0238">DNA-binding</keyword>
<evidence type="ECO:0000256" key="6">
    <source>
        <dbReference type="ARBA" id="ARBA00022763"/>
    </source>
</evidence>
<dbReference type="GO" id="GO:0005524">
    <property type="term" value="F:ATP binding"/>
    <property type="evidence" value="ECO:0007669"/>
    <property type="project" value="UniProtKB-KW"/>
</dbReference>
<dbReference type="SUPFAM" id="SSF47819">
    <property type="entry name" value="HRDC-like"/>
    <property type="match status" value="1"/>
</dbReference>
<dbReference type="GO" id="GO:0003677">
    <property type="term" value="F:DNA binding"/>
    <property type="evidence" value="ECO:0007669"/>
    <property type="project" value="UniProtKB-KW"/>
</dbReference>
<dbReference type="GO" id="GO:0009378">
    <property type="term" value="F:four-way junction helicase activity"/>
    <property type="evidence" value="ECO:0007669"/>
    <property type="project" value="TreeGrafter"/>
</dbReference>
<dbReference type="CDD" id="cd18794">
    <property type="entry name" value="SF2_C_RecQ"/>
    <property type="match status" value="1"/>
</dbReference>
<comment type="caution">
    <text evidence="20">The sequence shown here is derived from an EMBL/GenBank/DDBJ whole genome shotgun (WGS) entry which is preliminary data.</text>
</comment>
<comment type="cofactor">
    <cofactor evidence="1">
        <name>Mg(2+)</name>
        <dbReference type="ChEBI" id="CHEBI:18420"/>
    </cofactor>
</comment>